<dbReference type="PANTHER" id="PTHR11080">
    <property type="entry name" value="PYRAZINAMIDASE/NICOTINAMIDASE"/>
    <property type="match status" value="1"/>
</dbReference>
<evidence type="ECO:0008006" key="4">
    <source>
        <dbReference type="Google" id="ProtNLM"/>
    </source>
</evidence>
<accession>A0A7S3M1U1</accession>
<evidence type="ECO:0000256" key="2">
    <source>
        <dbReference type="ARBA" id="ARBA00022801"/>
    </source>
</evidence>
<dbReference type="AlphaFoldDB" id="A0A7S3M1U1"/>
<keyword evidence="2" id="KW-0378">Hydrolase</keyword>
<dbReference type="EMBL" id="HBIC01011286">
    <property type="protein sequence ID" value="CAE0276815.1"/>
    <property type="molecule type" value="Transcribed_RNA"/>
</dbReference>
<reference evidence="3" key="1">
    <citation type="submission" date="2021-01" db="EMBL/GenBank/DDBJ databases">
        <authorList>
            <person name="Corre E."/>
            <person name="Pelletier E."/>
            <person name="Niang G."/>
            <person name="Scheremetjew M."/>
            <person name="Finn R."/>
            <person name="Kale V."/>
            <person name="Holt S."/>
            <person name="Cochrane G."/>
            <person name="Meng A."/>
            <person name="Brown T."/>
            <person name="Cohen L."/>
        </authorList>
    </citation>
    <scope>NUCLEOTIDE SEQUENCE</scope>
    <source>
        <strain evidence="3">CCAP 955/1</strain>
    </source>
</reference>
<dbReference type="PANTHER" id="PTHR11080:SF2">
    <property type="entry name" value="LD05707P"/>
    <property type="match status" value="1"/>
</dbReference>
<dbReference type="Gene3D" id="3.40.50.850">
    <property type="entry name" value="Isochorismatase-like"/>
    <property type="match status" value="1"/>
</dbReference>
<sequence>MSKASLLLIDVQNDFHAGGSLAVPGADADSLRIAEMIEANLDKIEDIYVTLDSHHREHIAHAKSWNTKADGSGSFPTPFTLISHADVVEGRWFPTNRANQKYAEDYTRALEEKGRFKLTIWPDHCIIGTHGNNVVDRLQVALNAWSAAHGGKAVKVVRKGENDITEMYSAIEAEVPVAADPRTQTNTQFVNDLKRSTRLIIGGQALSHCVNYTTRDLLRYWGPRNPSELTLLIDGCSPVPGCDADAELFINDMRAANVQLKLTTDAFSG</sequence>
<dbReference type="InterPro" id="IPR052347">
    <property type="entry name" value="Isochorismatase_Nicotinamidase"/>
</dbReference>
<proteinExistence type="inferred from homology"/>
<evidence type="ECO:0000256" key="1">
    <source>
        <dbReference type="ARBA" id="ARBA00006336"/>
    </source>
</evidence>
<organism evidence="3">
    <name type="scientific">Spumella elongata</name>
    <dbReference type="NCBI Taxonomy" id="89044"/>
    <lineage>
        <taxon>Eukaryota</taxon>
        <taxon>Sar</taxon>
        <taxon>Stramenopiles</taxon>
        <taxon>Ochrophyta</taxon>
        <taxon>Chrysophyceae</taxon>
        <taxon>Chromulinales</taxon>
        <taxon>Chromulinaceae</taxon>
        <taxon>Spumella</taxon>
    </lineage>
</organism>
<name>A0A7S3M1U1_9STRA</name>
<dbReference type="InterPro" id="IPR036380">
    <property type="entry name" value="Isochorismatase-like_sf"/>
</dbReference>
<comment type="similarity">
    <text evidence="1">Belongs to the isochorismatase family.</text>
</comment>
<evidence type="ECO:0000313" key="3">
    <source>
        <dbReference type="EMBL" id="CAE0276815.1"/>
    </source>
</evidence>
<protein>
    <recommendedName>
        <fullName evidence="4">Nicotinamidase</fullName>
    </recommendedName>
</protein>
<dbReference type="SUPFAM" id="SSF52499">
    <property type="entry name" value="Isochorismatase-like hydrolases"/>
    <property type="match status" value="1"/>
</dbReference>
<dbReference type="GO" id="GO:0016787">
    <property type="term" value="F:hydrolase activity"/>
    <property type="evidence" value="ECO:0007669"/>
    <property type="project" value="UniProtKB-KW"/>
</dbReference>
<gene>
    <name evidence="3" type="ORF">SELO1098_LOCUS5645</name>
</gene>